<feature type="region of interest" description="Disordered" evidence="1">
    <location>
        <begin position="1"/>
        <end position="81"/>
    </location>
</feature>
<keyword evidence="3" id="KW-1185">Reference proteome</keyword>
<protein>
    <submittedName>
        <fullName evidence="2">Uncharacterized protein</fullName>
    </submittedName>
</protein>
<accession>A0A821NCP1</accession>
<evidence type="ECO:0000256" key="1">
    <source>
        <dbReference type="SAM" id="MobiDB-lite"/>
    </source>
</evidence>
<organism evidence="2 3">
    <name type="scientific">Rotaria magnacalcarata</name>
    <dbReference type="NCBI Taxonomy" id="392030"/>
    <lineage>
        <taxon>Eukaryota</taxon>
        <taxon>Metazoa</taxon>
        <taxon>Spiralia</taxon>
        <taxon>Gnathifera</taxon>
        <taxon>Rotifera</taxon>
        <taxon>Eurotatoria</taxon>
        <taxon>Bdelloidea</taxon>
        <taxon>Philodinida</taxon>
        <taxon>Philodinidae</taxon>
        <taxon>Rotaria</taxon>
    </lineage>
</organism>
<feature type="compositionally biased region" description="Low complexity" evidence="1">
    <location>
        <begin position="1"/>
        <end position="15"/>
    </location>
</feature>
<dbReference type="AlphaFoldDB" id="A0A821NCP1"/>
<name>A0A821NCP1_9BILA</name>
<proteinExistence type="predicted"/>
<reference evidence="2" key="1">
    <citation type="submission" date="2021-02" db="EMBL/GenBank/DDBJ databases">
        <authorList>
            <person name="Nowell W R."/>
        </authorList>
    </citation>
    <scope>NUCLEOTIDE SEQUENCE</scope>
</reference>
<comment type="caution">
    <text evidence="2">The sequence shown here is derived from an EMBL/GenBank/DDBJ whole genome shotgun (WGS) entry which is preliminary data.</text>
</comment>
<evidence type="ECO:0000313" key="3">
    <source>
        <dbReference type="Proteomes" id="UP000663866"/>
    </source>
</evidence>
<feature type="non-terminal residue" evidence="2">
    <location>
        <position position="1"/>
    </location>
</feature>
<gene>
    <name evidence="2" type="ORF">OVN521_LOCUS51258</name>
</gene>
<dbReference type="Proteomes" id="UP000663866">
    <property type="component" value="Unassembled WGS sequence"/>
</dbReference>
<evidence type="ECO:0000313" key="2">
    <source>
        <dbReference type="EMBL" id="CAF4783351.1"/>
    </source>
</evidence>
<sequence>RSSPHRSTSSPCSTSVLNLSTPSGNNMNDQNSPSQSNMIDRSLTSPDGIYHHQPRILNQTNRNENNSKASTSTLFANNAIN</sequence>
<dbReference type="EMBL" id="CAJOBG010122272">
    <property type="protein sequence ID" value="CAF4783351.1"/>
    <property type="molecule type" value="Genomic_DNA"/>
</dbReference>
<feature type="compositionally biased region" description="Polar residues" evidence="1">
    <location>
        <begin position="16"/>
        <end position="45"/>
    </location>
</feature>
<feature type="non-terminal residue" evidence="2">
    <location>
        <position position="81"/>
    </location>
</feature>
<feature type="compositionally biased region" description="Polar residues" evidence="1">
    <location>
        <begin position="56"/>
        <end position="81"/>
    </location>
</feature>